<keyword evidence="3" id="KW-1185">Reference proteome</keyword>
<dbReference type="Proteomes" id="UP000015106">
    <property type="component" value="Chromosome 4"/>
</dbReference>
<reference evidence="3" key="1">
    <citation type="journal article" date="2013" name="Nature">
        <title>Draft genome of the wheat A-genome progenitor Triticum urartu.</title>
        <authorList>
            <person name="Ling H.Q."/>
            <person name="Zhao S."/>
            <person name="Liu D."/>
            <person name="Wang J."/>
            <person name="Sun H."/>
            <person name="Zhang C."/>
            <person name="Fan H."/>
            <person name="Li D."/>
            <person name="Dong L."/>
            <person name="Tao Y."/>
            <person name="Gao C."/>
            <person name="Wu H."/>
            <person name="Li Y."/>
            <person name="Cui Y."/>
            <person name="Guo X."/>
            <person name="Zheng S."/>
            <person name="Wang B."/>
            <person name="Yu K."/>
            <person name="Liang Q."/>
            <person name="Yang W."/>
            <person name="Lou X."/>
            <person name="Chen J."/>
            <person name="Feng M."/>
            <person name="Jian J."/>
            <person name="Zhang X."/>
            <person name="Luo G."/>
            <person name="Jiang Y."/>
            <person name="Liu J."/>
            <person name="Wang Z."/>
            <person name="Sha Y."/>
            <person name="Zhang B."/>
            <person name="Wu H."/>
            <person name="Tang D."/>
            <person name="Shen Q."/>
            <person name="Xue P."/>
            <person name="Zou S."/>
            <person name="Wang X."/>
            <person name="Liu X."/>
            <person name="Wang F."/>
            <person name="Yang Y."/>
            <person name="An X."/>
            <person name="Dong Z."/>
            <person name="Zhang K."/>
            <person name="Zhang X."/>
            <person name="Luo M.C."/>
            <person name="Dvorak J."/>
            <person name="Tong Y."/>
            <person name="Wang J."/>
            <person name="Yang H."/>
            <person name="Li Z."/>
            <person name="Wang D."/>
            <person name="Zhang A."/>
            <person name="Wang J."/>
        </authorList>
    </citation>
    <scope>NUCLEOTIDE SEQUENCE</scope>
    <source>
        <strain evidence="3">cv. G1812</strain>
    </source>
</reference>
<feature type="region of interest" description="Disordered" evidence="1">
    <location>
        <begin position="15"/>
        <end position="39"/>
    </location>
</feature>
<sequence length="95" mass="10101">LVSSLLSLPFVYSRLPELYPPRPSSLSRPPASPSPETASGRTAAIDFVHPEHLIEWSRPVGLPSSSYSPRTSPAVIVDCLVFSPSPTTLTSPSAS</sequence>
<protein>
    <submittedName>
        <fullName evidence="2">Uncharacterized protein</fullName>
    </submittedName>
</protein>
<evidence type="ECO:0000256" key="1">
    <source>
        <dbReference type="SAM" id="MobiDB-lite"/>
    </source>
</evidence>
<proteinExistence type="predicted"/>
<reference evidence="2" key="2">
    <citation type="submission" date="2018-03" db="EMBL/GenBank/DDBJ databases">
        <title>The Triticum urartu genome reveals the dynamic nature of wheat genome evolution.</title>
        <authorList>
            <person name="Ling H."/>
            <person name="Ma B."/>
            <person name="Shi X."/>
            <person name="Liu H."/>
            <person name="Dong L."/>
            <person name="Sun H."/>
            <person name="Cao Y."/>
            <person name="Gao Q."/>
            <person name="Zheng S."/>
            <person name="Li Y."/>
            <person name="Yu Y."/>
            <person name="Du H."/>
            <person name="Qi M."/>
            <person name="Li Y."/>
            <person name="Yu H."/>
            <person name="Cui Y."/>
            <person name="Wang N."/>
            <person name="Chen C."/>
            <person name="Wu H."/>
            <person name="Zhao Y."/>
            <person name="Zhang J."/>
            <person name="Li Y."/>
            <person name="Zhou W."/>
            <person name="Zhang B."/>
            <person name="Hu W."/>
            <person name="Eijk M."/>
            <person name="Tang J."/>
            <person name="Witsenboer H."/>
            <person name="Zhao S."/>
            <person name="Li Z."/>
            <person name="Zhang A."/>
            <person name="Wang D."/>
            <person name="Liang C."/>
        </authorList>
    </citation>
    <scope>NUCLEOTIDE SEQUENCE [LARGE SCALE GENOMIC DNA]</scope>
    <source>
        <strain evidence="2">cv. G1812</strain>
    </source>
</reference>
<evidence type="ECO:0000313" key="2">
    <source>
        <dbReference type="EnsemblPlants" id="TuG1812G0400001995.01.T01.cds351908"/>
    </source>
</evidence>
<dbReference type="EnsemblPlants" id="TuG1812G0400001995.01.T01">
    <property type="protein sequence ID" value="TuG1812G0400001995.01.T01.cds351908"/>
    <property type="gene ID" value="TuG1812G0400001995.01"/>
</dbReference>
<name>A0A8R7U8F6_TRIUA</name>
<dbReference type="AlphaFoldDB" id="A0A8R7U8F6"/>
<organism evidence="2 3">
    <name type="scientific">Triticum urartu</name>
    <name type="common">Red wild einkorn</name>
    <name type="synonym">Crithodium urartu</name>
    <dbReference type="NCBI Taxonomy" id="4572"/>
    <lineage>
        <taxon>Eukaryota</taxon>
        <taxon>Viridiplantae</taxon>
        <taxon>Streptophyta</taxon>
        <taxon>Embryophyta</taxon>
        <taxon>Tracheophyta</taxon>
        <taxon>Spermatophyta</taxon>
        <taxon>Magnoliopsida</taxon>
        <taxon>Liliopsida</taxon>
        <taxon>Poales</taxon>
        <taxon>Poaceae</taxon>
        <taxon>BOP clade</taxon>
        <taxon>Pooideae</taxon>
        <taxon>Triticodae</taxon>
        <taxon>Triticeae</taxon>
        <taxon>Triticinae</taxon>
        <taxon>Triticum</taxon>
    </lineage>
</organism>
<evidence type="ECO:0000313" key="3">
    <source>
        <dbReference type="Proteomes" id="UP000015106"/>
    </source>
</evidence>
<accession>A0A8R7U8F6</accession>
<dbReference type="Gramene" id="TuG1812G0400001995.01.T01">
    <property type="protein sequence ID" value="TuG1812G0400001995.01.T01.cds351908"/>
    <property type="gene ID" value="TuG1812G0400001995.01"/>
</dbReference>
<reference evidence="2" key="3">
    <citation type="submission" date="2022-06" db="UniProtKB">
        <authorList>
            <consortium name="EnsemblPlants"/>
        </authorList>
    </citation>
    <scope>IDENTIFICATION</scope>
</reference>